<evidence type="ECO:0000313" key="6">
    <source>
        <dbReference type="Proteomes" id="UP000239899"/>
    </source>
</evidence>
<dbReference type="PANTHER" id="PTHR30457">
    <property type="entry name" value="5'-NUCLEOTIDASE SURE"/>
    <property type="match status" value="1"/>
</dbReference>
<evidence type="ECO:0000256" key="1">
    <source>
        <dbReference type="ARBA" id="ARBA00011062"/>
    </source>
</evidence>
<keyword evidence="6" id="KW-1185">Reference proteome</keyword>
<proteinExistence type="inferred from homology"/>
<dbReference type="InterPro" id="IPR036523">
    <property type="entry name" value="SurE-like_sf"/>
</dbReference>
<keyword evidence="3" id="KW-0378">Hydrolase</keyword>
<evidence type="ECO:0000259" key="4">
    <source>
        <dbReference type="Pfam" id="PF01975"/>
    </source>
</evidence>
<keyword evidence="2" id="KW-0479">Metal-binding</keyword>
<dbReference type="EMBL" id="LHPG02000005">
    <property type="protein sequence ID" value="PRW58362.1"/>
    <property type="molecule type" value="Genomic_DNA"/>
</dbReference>
<dbReference type="Pfam" id="PF01975">
    <property type="entry name" value="SurE"/>
    <property type="match status" value="1"/>
</dbReference>
<dbReference type="OrthoDB" id="202825at2759"/>
<comment type="caution">
    <text evidence="5">The sequence shown here is derived from an EMBL/GenBank/DDBJ whole genome shotgun (WGS) entry which is preliminary data.</text>
</comment>
<dbReference type="HAMAP" id="MF_00060">
    <property type="entry name" value="SurE"/>
    <property type="match status" value="1"/>
</dbReference>
<reference evidence="5 6" key="1">
    <citation type="journal article" date="2018" name="Plant J.">
        <title>Genome sequences of Chlorella sorokiniana UTEX 1602 and Micractinium conductrix SAG 241.80: implications to maltose excretion by a green alga.</title>
        <authorList>
            <person name="Arriola M.B."/>
            <person name="Velmurugan N."/>
            <person name="Zhang Y."/>
            <person name="Plunkett M.H."/>
            <person name="Hondzo H."/>
            <person name="Barney B.M."/>
        </authorList>
    </citation>
    <scope>NUCLEOTIDE SEQUENCE [LARGE SCALE GENOMIC DNA]</scope>
    <source>
        <strain evidence="6">UTEX 1602</strain>
    </source>
</reference>
<dbReference type="SUPFAM" id="SSF64167">
    <property type="entry name" value="SurE-like"/>
    <property type="match status" value="1"/>
</dbReference>
<evidence type="ECO:0000256" key="2">
    <source>
        <dbReference type="ARBA" id="ARBA00022723"/>
    </source>
</evidence>
<protein>
    <submittedName>
        <fullName evidence="5">5-nucleotidase</fullName>
    </submittedName>
</protein>
<dbReference type="InterPro" id="IPR030048">
    <property type="entry name" value="SurE"/>
</dbReference>
<dbReference type="GO" id="GO:0046872">
    <property type="term" value="F:metal ion binding"/>
    <property type="evidence" value="ECO:0007669"/>
    <property type="project" value="UniProtKB-KW"/>
</dbReference>
<comment type="similarity">
    <text evidence="1">Belongs to the SurE nucleotidase family.</text>
</comment>
<evidence type="ECO:0000256" key="3">
    <source>
        <dbReference type="ARBA" id="ARBA00022801"/>
    </source>
</evidence>
<feature type="domain" description="Survival protein SurE-like phosphatase/nucleotidase" evidence="4">
    <location>
        <begin position="7"/>
        <end position="210"/>
    </location>
</feature>
<dbReference type="STRING" id="3076.A0A2P6TWC8"/>
<name>A0A2P6TWC8_CHLSO</name>
<evidence type="ECO:0000313" key="5">
    <source>
        <dbReference type="EMBL" id="PRW58362.1"/>
    </source>
</evidence>
<gene>
    <name evidence="5" type="ORF">C2E21_2930</name>
</gene>
<dbReference type="InterPro" id="IPR002828">
    <property type="entry name" value="SurE-like_Pase/nucleotidase"/>
</dbReference>
<sequence>MSAVPRVLISNDDGITAPGLTALAAAIRADGFCTFVVSAPAGERSAQSHSISVGKHLHAWELPVAGAEEAWAVDGTPADSTMLALYGPLLRNRTFNLVVSGINRGDNCGLHLHYSGTVGAAREAACKDVPALAVSLDNYAARSEEQYAAAAAYTVAIMKAVLGVLPSPLQLAPGPSLAARLAGHVINLNVPKAEAVVDIQGYQLAWQGQHCHFPDWQELAADDHVKEGHAGAVTLRAFRNAAGSLRSDASEGCDSAAVQQGWVAVTPIGLRSDVPITAEAAQQRLQPALLQAVAAAMQAAAASLGVGVRGVPAELLATAEPEAAAATGLQPEAVAVGSAV</sequence>
<dbReference type="AlphaFoldDB" id="A0A2P6TWC8"/>
<accession>A0A2P6TWC8</accession>
<dbReference type="Gene3D" id="3.40.1210.10">
    <property type="entry name" value="Survival protein SurE-like phosphatase/nucleotidase"/>
    <property type="match status" value="1"/>
</dbReference>
<dbReference type="Proteomes" id="UP000239899">
    <property type="component" value="Unassembled WGS sequence"/>
</dbReference>
<dbReference type="GO" id="GO:0008252">
    <property type="term" value="F:nucleotidase activity"/>
    <property type="evidence" value="ECO:0007669"/>
    <property type="project" value="InterPro"/>
</dbReference>
<dbReference type="PANTHER" id="PTHR30457:SF0">
    <property type="entry name" value="PHOSPHATASE, PUTATIVE (AFU_ORTHOLOGUE AFUA_4G01070)-RELATED"/>
    <property type="match status" value="1"/>
</dbReference>
<organism evidence="5 6">
    <name type="scientific">Chlorella sorokiniana</name>
    <name type="common">Freshwater green alga</name>
    <dbReference type="NCBI Taxonomy" id="3076"/>
    <lineage>
        <taxon>Eukaryota</taxon>
        <taxon>Viridiplantae</taxon>
        <taxon>Chlorophyta</taxon>
        <taxon>core chlorophytes</taxon>
        <taxon>Trebouxiophyceae</taxon>
        <taxon>Chlorellales</taxon>
        <taxon>Chlorellaceae</taxon>
        <taxon>Chlorella clade</taxon>
        <taxon>Chlorella</taxon>
    </lineage>
</organism>